<dbReference type="Proteomes" id="UP000014115">
    <property type="component" value="Unassembled WGS sequence"/>
</dbReference>
<feature type="transmembrane region" description="Helical" evidence="1">
    <location>
        <begin position="12"/>
        <end position="30"/>
    </location>
</feature>
<keyword evidence="1" id="KW-0472">Membrane</keyword>
<keyword evidence="3" id="KW-1185">Reference proteome</keyword>
<accession>K2K2Y3</accession>
<feature type="non-terminal residue" evidence="2">
    <location>
        <position position="140"/>
    </location>
</feature>
<reference evidence="2 3" key="1">
    <citation type="journal article" date="2012" name="J. Bacteriol.">
        <title>Genome Sequence of Idiomarina xiamenensis Type Strain 10-D-4.</title>
        <authorList>
            <person name="Lai Q."/>
            <person name="Wang L."/>
            <person name="Wang W."/>
            <person name="Shao Z."/>
        </authorList>
    </citation>
    <scope>NUCLEOTIDE SEQUENCE [LARGE SCALE GENOMIC DNA]</scope>
    <source>
        <strain evidence="2 3">10-D-4</strain>
    </source>
</reference>
<keyword evidence="1" id="KW-0812">Transmembrane</keyword>
<sequence>MKESTYKKHIISLFILYLFYYNLPFLWPFIYSQETQAFLEYSGTRSLIGISGIFVYLIPAMYLAICCGLYFFSLYAKWIFTVWVLSNAIFGSVLFGYSASAYIDTSLGYIIALLEGAVLTIIHFSATSKRFLDSTNHSNT</sequence>
<name>K2K2Y3_9GAMM</name>
<evidence type="ECO:0000313" key="2">
    <source>
        <dbReference type="EMBL" id="EKE77204.1"/>
    </source>
</evidence>
<feature type="transmembrane region" description="Helical" evidence="1">
    <location>
        <begin position="79"/>
        <end position="100"/>
    </location>
</feature>
<protein>
    <submittedName>
        <fullName evidence="2">Uncharacterized protein</fullName>
    </submittedName>
</protein>
<dbReference type="RefSeq" id="WP_008490173.1">
    <property type="nucleotide sequence ID" value="NZ_AMRG01000055.1"/>
</dbReference>
<evidence type="ECO:0000256" key="1">
    <source>
        <dbReference type="SAM" id="Phobius"/>
    </source>
</evidence>
<dbReference type="EMBL" id="AMRG01000055">
    <property type="protein sequence ID" value="EKE77204.1"/>
    <property type="molecule type" value="Genomic_DNA"/>
</dbReference>
<feature type="transmembrane region" description="Helical" evidence="1">
    <location>
        <begin position="106"/>
        <end position="126"/>
    </location>
</feature>
<organism evidence="2 3">
    <name type="scientific">Idiomarina xiamenensis 10-D-4</name>
    <dbReference type="NCBI Taxonomy" id="740709"/>
    <lineage>
        <taxon>Bacteria</taxon>
        <taxon>Pseudomonadati</taxon>
        <taxon>Pseudomonadota</taxon>
        <taxon>Gammaproteobacteria</taxon>
        <taxon>Alteromonadales</taxon>
        <taxon>Idiomarinaceae</taxon>
        <taxon>Idiomarina</taxon>
    </lineage>
</organism>
<dbReference type="eggNOG" id="ENOG5031AVR">
    <property type="taxonomic scope" value="Bacteria"/>
</dbReference>
<dbReference type="AlphaFoldDB" id="K2K2Y3"/>
<dbReference type="STRING" id="740709.A10D4_13511"/>
<keyword evidence="1" id="KW-1133">Transmembrane helix</keyword>
<gene>
    <name evidence="2" type="ORF">A10D4_13511</name>
</gene>
<evidence type="ECO:0000313" key="3">
    <source>
        <dbReference type="Proteomes" id="UP000014115"/>
    </source>
</evidence>
<feature type="transmembrane region" description="Helical" evidence="1">
    <location>
        <begin position="50"/>
        <end position="72"/>
    </location>
</feature>
<comment type="caution">
    <text evidence="2">The sequence shown here is derived from an EMBL/GenBank/DDBJ whole genome shotgun (WGS) entry which is preliminary data.</text>
</comment>
<proteinExistence type="predicted"/>